<evidence type="ECO:0000313" key="2">
    <source>
        <dbReference type="EMBL" id="MBE9039697.1"/>
    </source>
</evidence>
<dbReference type="Gene3D" id="3.90.550.10">
    <property type="entry name" value="Spore Coat Polysaccharide Biosynthesis Protein SpsA, Chain A"/>
    <property type="match status" value="3"/>
</dbReference>
<comment type="caution">
    <text evidence="2">The sequence shown here is derived from an EMBL/GenBank/DDBJ whole genome shotgun (WGS) entry which is preliminary data.</text>
</comment>
<dbReference type="Proteomes" id="UP000621799">
    <property type="component" value="Unassembled WGS sequence"/>
</dbReference>
<proteinExistence type="predicted"/>
<dbReference type="InterPro" id="IPR029044">
    <property type="entry name" value="Nucleotide-diphossugar_trans"/>
</dbReference>
<dbReference type="RefSeq" id="WP_264319958.1">
    <property type="nucleotide sequence ID" value="NZ_JADEXN010000025.1"/>
</dbReference>
<reference evidence="2" key="1">
    <citation type="submission" date="2020-10" db="EMBL/GenBank/DDBJ databases">
        <authorList>
            <person name="Castelo-Branco R."/>
            <person name="Eusebio N."/>
            <person name="Adriana R."/>
            <person name="Vieira A."/>
            <person name="Brugerolle De Fraissinette N."/>
            <person name="Rezende De Castro R."/>
            <person name="Schneider M.P."/>
            <person name="Vasconcelos V."/>
            <person name="Leao P.N."/>
        </authorList>
    </citation>
    <scope>NUCLEOTIDE SEQUENCE</scope>
    <source>
        <strain evidence="2">LEGE 11467</strain>
    </source>
</reference>
<dbReference type="AlphaFoldDB" id="A0A928Z5V2"/>
<gene>
    <name evidence="2" type="ORF">IQ235_02665</name>
</gene>
<dbReference type="PANTHER" id="PTHR43685:SF2">
    <property type="entry name" value="GLYCOSYLTRANSFERASE 2-LIKE DOMAIN-CONTAINING PROTEIN"/>
    <property type="match status" value="1"/>
</dbReference>
<keyword evidence="3" id="KW-1185">Reference proteome</keyword>
<protein>
    <submittedName>
        <fullName evidence="2">Glycosyltransferase</fullName>
    </submittedName>
</protein>
<name>A0A928Z5V2_9CYAN</name>
<evidence type="ECO:0000313" key="3">
    <source>
        <dbReference type="Proteomes" id="UP000621799"/>
    </source>
</evidence>
<dbReference type="CDD" id="cd00761">
    <property type="entry name" value="Glyco_tranf_GTA_type"/>
    <property type="match status" value="1"/>
</dbReference>
<dbReference type="SUPFAM" id="SSF53448">
    <property type="entry name" value="Nucleotide-diphospho-sugar transferases"/>
    <property type="match status" value="3"/>
</dbReference>
<dbReference type="Pfam" id="PF10111">
    <property type="entry name" value="Glyco_tranf_2_2"/>
    <property type="match status" value="3"/>
</dbReference>
<feature type="domain" description="Glycosyltransferase 2-like prokaryotic type" evidence="1">
    <location>
        <begin position="333"/>
        <end position="529"/>
    </location>
</feature>
<evidence type="ECO:0000259" key="1">
    <source>
        <dbReference type="Pfam" id="PF10111"/>
    </source>
</evidence>
<feature type="domain" description="Glycosyltransferase 2-like prokaryotic type" evidence="1">
    <location>
        <begin position="661"/>
        <end position="908"/>
    </location>
</feature>
<organism evidence="2 3">
    <name type="scientific">Zarconia navalis LEGE 11467</name>
    <dbReference type="NCBI Taxonomy" id="1828826"/>
    <lineage>
        <taxon>Bacteria</taxon>
        <taxon>Bacillati</taxon>
        <taxon>Cyanobacteriota</taxon>
        <taxon>Cyanophyceae</taxon>
        <taxon>Oscillatoriophycideae</taxon>
        <taxon>Oscillatoriales</taxon>
        <taxon>Oscillatoriales incertae sedis</taxon>
        <taxon>Zarconia</taxon>
        <taxon>Zarconia navalis</taxon>
    </lineage>
</organism>
<sequence length="986" mass="111701">MPTVSVILPVYNGEKTIRSTLESVLHQTFTDFELLIINDGSIDGTVDAIESFDDSRIQVFSYENAGLSASRNRGISRATGEYLAFIDADDLWTADKLEAQFQALQDNPDAAVAYSWTDYINEAGDYIYSGSHLTVNGDALPHLLLLCFLENGSNPLIRRDALLEVGDFDETLPAAEDWDMYFRLAAKYQFACVPRPQILYRITASSMSADILQQEAACLKVLDRAFDRATQELQYLQKPSYANLYKYLTPKALQEPIEPDRARTAGRFISQIIENDPNFRVRTDLLSSALLVSATSALLEPSLANILPDNFKPTCPVKRFLDETRIDPYPTISVILPVYNGAKTIRETIESVLDQYFSDFELIIIDNGCEDNTLEVISSIQDYRIKVFSRSHAGQSASRNFGVTKAGGDYIAFIDADDLWTREKLSQQLRVLQENPEVPVVYSWVDYIDEAGEFLHSGSHSNIEEDIYAYLMLDNFLESASNPLFRRQAFIDIGRFDEDLKAAEDWDLALRFAKKSQLICIPEVQVMCRITPDALLSNIAPLESSFLTVLDRAFDRVSELAHLKPQSLGNLYRSLSARALRPPLTPSNCQATVKFLGKIITCDPSHIHSKETISSLWFNSATFALLPTISSIEKLQSELKWVFDPVELLEYNRLRPFPTISVIIPVYNGAGTIQETIESVLNQTFTDFEIVVIDDGSKDNTVDVVKSIGDYRVKVFSYANAGQGESRNRGIDRATGEYLAFIDADDLWTEDKLEKQLAALQENPHAEVAYSWVNYIDESSKFIRQGGRIEVNGDAYGHLLLTDFLENGSNPLVRREAFDEVGNFDKDLPPAEDWDMWLRLAAKYDFVCVPQAQILYRMTSTSQSTNVVRLERSCRRVLDRAFAVKKADSLQHLQPQSLANLYQYLTYKALENLQDPERAKVATRFFWTIVKNDRGFLRQRRISLMVILKSYSMAFLPESMAAALRPRIDRISYLTDLFIRIRPVPF</sequence>
<dbReference type="InterPro" id="IPR019290">
    <property type="entry name" value="GlycosylTrfase-like_prok"/>
</dbReference>
<dbReference type="EMBL" id="JADEXN010000025">
    <property type="protein sequence ID" value="MBE9039697.1"/>
    <property type="molecule type" value="Genomic_DNA"/>
</dbReference>
<feature type="domain" description="Glycosyltransferase 2-like prokaryotic type" evidence="1">
    <location>
        <begin position="5"/>
        <end position="249"/>
    </location>
</feature>
<dbReference type="InterPro" id="IPR050834">
    <property type="entry name" value="Glycosyltransf_2"/>
</dbReference>
<dbReference type="PANTHER" id="PTHR43685">
    <property type="entry name" value="GLYCOSYLTRANSFERASE"/>
    <property type="match status" value="1"/>
</dbReference>
<accession>A0A928Z5V2</accession>